<dbReference type="InterPro" id="IPR011993">
    <property type="entry name" value="PH-like_dom_sf"/>
</dbReference>
<proteinExistence type="predicted"/>
<dbReference type="FunFam" id="2.30.29.30:FF:000013">
    <property type="entry name" value="Putative TBC1 domain family member 8B"/>
    <property type="match status" value="1"/>
</dbReference>
<evidence type="ECO:0000259" key="4">
    <source>
        <dbReference type="PROSITE" id="PS50086"/>
    </source>
</evidence>
<dbReference type="PANTHER" id="PTHR47666:SF1">
    <property type="entry name" value="PROTEIN VASCULAR ASSOCIATED DEATH 1, CHLOROPLASTIC"/>
    <property type="match status" value="1"/>
</dbReference>
<dbReference type="Gene3D" id="1.10.472.80">
    <property type="entry name" value="Ypt/Rab-GAP domain of gyp1p, domain 3"/>
    <property type="match status" value="1"/>
</dbReference>
<feature type="region of interest" description="Disordered" evidence="3">
    <location>
        <begin position="977"/>
        <end position="996"/>
    </location>
</feature>
<dbReference type="FunFam" id="1.10.472.80:FF:000049">
    <property type="entry name" value="Uncharacterized protein, isoform B"/>
    <property type="match status" value="1"/>
</dbReference>
<dbReference type="Gene3D" id="1.10.8.270">
    <property type="entry name" value="putative rabgap domain of human tbc1 domain family member 14 like domains"/>
    <property type="match status" value="1"/>
</dbReference>
<sequence>IHTHTHTSAPHTLRGLTVVVFPHTREEQQKCPIASLFTNCSAHVIDVTSRECTCKFAFPVYCCTQGLLRPESGRPKMWIPPRECSMPYALWVNETTKVTSRYFLLQHRKGHGSLRGFSSMLVGTLDNVLDTKPSPYRILHCQPSTGLCFEIAADITLDAIMLDWDWLAKNLFRVINEMETEEEITNFTICKIQSLLAHSSRPAEEQNDPTSFQVAVCKFREKFRMPEDEKLVNYYYCSYFRKIPRQGQLYLSLNHICFYSYILGSESKLCFRYNELTDIKKSGNTITVRAGQQGSKEYTFVFLYSPGEAYQLIEQLSKLTMQKMIQDPDRPIVDHDPVILKKMEKNVAQKTLLLRDLTARQQSDEYRIHFRVPKAEILDGMIKASLWAPYTKKHINGVLYLSQNYLCFKSDVSSMVSLVIPLSKIVSVEKNDDPHNRFSNRIIITTSDGNIFVLQHILDREFLITKISELLSKTVLPTRVPDDLDWMKQEPLMHLYKDTNNRAFDDLQAEKMKRWEEHFSLYGRGISMFRTTDTINLVIEGIPDQLRREVWLIFSGAIHMKMMQPNLYQQLVAKAKDQSPVSFEEIERDLHRSLPEHPAFQTSIGITALRRVLQAYALRNPEIGYCQAMNIVSSVFLIYCDEEDAFWILCCLCESLLPDYYNDRVVGAQIDQGLLDELIASHLPNLHVKLTELGVIRMISLSWFLTIFLSVMPYESALHIIDCFLCDGAKVIFIIALKILEWNQEKLLNCSDDGEAMQLLTTFLMGIFNDEVQRIIIEDKEKQQIKSQSVQTLIYEAYLKFGKAITSQKIEELRNKHRRLTVHQLEKDLENSVIKNFKDNGYFDSEELRMLLCYTKDEKNSLTARSRPTSVNGGEPVYDVTVLNDAKKRCRDNRYDCFRVDYETFRKLFVDLTPWGHCQNVDLPEKLFRLMDKQSCGYLEFKQLIFAIGIICSKRATEKLKLLYILHLPPLLTAQELESSGGGGGGSRDSDTEVATEAESFFSDNPLETLKSLPSPIDISLEASSDVENLSLSQFNATTPNLSMDDSHSHNAETSSIFYVELPVASMSAAGSGGGGAGPSTSNASGTNLGEAESFGSRSDISDLGFQRYGSSLDEGGASRRNEARSISGLRIFLDEPDSNFTYKTIPNMTQKNFISLWTTLLEILNKERKVTDQEVQTSYKTLISLGEDAILSRRDDSNDSFTQLAMEGGEVFDPNGNPSSSSSERTPRHSSANAPPEAVWEISLNQFVATAMSVGIIEEQFSRPFSINSRVEKLQKNRRKCKS</sequence>
<dbReference type="Gene3D" id="1.10.238.10">
    <property type="entry name" value="EF-hand"/>
    <property type="match status" value="1"/>
</dbReference>
<dbReference type="Gene3D" id="2.30.29.30">
    <property type="entry name" value="Pleckstrin-homology domain (PH domain)/Phosphotyrosine-binding domain (PTB)"/>
    <property type="match status" value="2"/>
</dbReference>
<dbReference type="InterPro" id="IPR035969">
    <property type="entry name" value="Rab-GAP_TBC_sf"/>
</dbReference>
<dbReference type="FunFam" id="1.10.238.10:FF:000898">
    <property type="entry name" value="AGAP006116-PA"/>
    <property type="match status" value="1"/>
</dbReference>
<dbReference type="InterPro" id="IPR000195">
    <property type="entry name" value="Rab-GAP-TBC_dom"/>
</dbReference>
<evidence type="ECO:0000256" key="2">
    <source>
        <dbReference type="ARBA" id="ARBA00022737"/>
    </source>
</evidence>
<dbReference type="Pfam" id="PF00566">
    <property type="entry name" value="RabGAP-TBC"/>
    <property type="match status" value="1"/>
</dbReference>
<dbReference type="InterPro" id="IPR004182">
    <property type="entry name" value="GRAM"/>
</dbReference>
<name>A0A182XP66_ANOQN</name>
<dbReference type="SUPFAM" id="SSF47923">
    <property type="entry name" value="Ypt/Rab-GAP domain of gyp1p"/>
    <property type="match status" value="2"/>
</dbReference>
<keyword evidence="1" id="KW-0343">GTPase activation</keyword>
<feature type="domain" description="Rab-GAP TBC" evidence="4">
    <location>
        <begin position="541"/>
        <end position="728"/>
    </location>
</feature>
<dbReference type="SMART" id="SM00164">
    <property type="entry name" value="TBC"/>
    <property type="match status" value="1"/>
</dbReference>
<dbReference type="FunFam" id="1.10.8.270:FF:000002">
    <property type="entry name" value="TBC1 domain family member 9B"/>
    <property type="match status" value="1"/>
</dbReference>
<dbReference type="Proteomes" id="UP000076407">
    <property type="component" value="Unassembled WGS sequence"/>
</dbReference>
<feature type="region of interest" description="Disordered" evidence="3">
    <location>
        <begin position="1069"/>
        <end position="1099"/>
    </location>
</feature>
<dbReference type="SMART" id="SM00568">
    <property type="entry name" value="GRAM"/>
    <property type="match status" value="2"/>
</dbReference>
<evidence type="ECO:0000256" key="1">
    <source>
        <dbReference type="ARBA" id="ARBA00022468"/>
    </source>
</evidence>
<reference evidence="5" key="1">
    <citation type="submission" date="2020-05" db="UniProtKB">
        <authorList>
            <consortium name="EnsemblMetazoa"/>
        </authorList>
    </citation>
    <scope>IDENTIFICATION</scope>
    <source>
        <strain evidence="5">SANGQUA</strain>
    </source>
</reference>
<dbReference type="CDD" id="cd13354">
    <property type="entry name" value="PH-GRAM2_TCB1D9_TCB1D9B"/>
    <property type="match status" value="1"/>
</dbReference>
<dbReference type="EnsemblMetazoa" id="AQUA011668-RA">
    <property type="protein sequence ID" value="AQUA011668-PA"/>
    <property type="gene ID" value="AQUA011668"/>
</dbReference>
<dbReference type="VEuPathDB" id="VectorBase:AQUA011668"/>
<dbReference type="PROSITE" id="PS50086">
    <property type="entry name" value="TBC_RABGAP"/>
    <property type="match status" value="1"/>
</dbReference>
<protein>
    <recommendedName>
        <fullName evidence="4">Rab-GAP TBC domain-containing protein</fullName>
    </recommendedName>
</protein>
<dbReference type="InterPro" id="IPR036017">
    <property type="entry name" value="TCB1D9/TCB1D9B_PH-GRAM2"/>
</dbReference>
<dbReference type="PANTHER" id="PTHR47666">
    <property type="entry name" value="PROTEIN VASCULAR ASSOCIATED DEATH 1, CHLOROPLASTIC"/>
    <property type="match status" value="1"/>
</dbReference>
<accession>A0A182XP66</accession>
<evidence type="ECO:0000313" key="6">
    <source>
        <dbReference type="Proteomes" id="UP000076407"/>
    </source>
</evidence>
<feature type="region of interest" description="Disordered" evidence="3">
    <location>
        <begin position="1209"/>
        <end position="1235"/>
    </location>
</feature>
<dbReference type="STRING" id="34691.A0A182XP66"/>
<dbReference type="GO" id="GO:0003008">
    <property type="term" value="P:system process"/>
    <property type="evidence" value="ECO:0007669"/>
    <property type="project" value="UniProtKB-ARBA"/>
</dbReference>
<dbReference type="Pfam" id="PF02893">
    <property type="entry name" value="GRAM"/>
    <property type="match status" value="2"/>
</dbReference>
<evidence type="ECO:0000256" key="3">
    <source>
        <dbReference type="SAM" id="MobiDB-lite"/>
    </source>
</evidence>
<keyword evidence="2" id="KW-0677">Repeat</keyword>
<dbReference type="GO" id="GO:0005096">
    <property type="term" value="F:GTPase activator activity"/>
    <property type="evidence" value="ECO:0007669"/>
    <property type="project" value="UniProtKB-KW"/>
</dbReference>
<evidence type="ECO:0000313" key="5">
    <source>
        <dbReference type="EnsemblMetazoa" id="AQUA011668-PA"/>
    </source>
</evidence>
<organism evidence="5 6">
    <name type="scientific">Anopheles quadriannulatus</name>
    <name type="common">Mosquito</name>
    <dbReference type="NCBI Taxonomy" id="34691"/>
    <lineage>
        <taxon>Eukaryota</taxon>
        <taxon>Metazoa</taxon>
        <taxon>Ecdysozoa</taxon>
        <taxon>Arthropoda</taxon>
        <taxon>Hexapoda</taxon>
        <taxon>Insecta</taxon>
        <taxon>Pterygota</taxon>
        <taxon>Neoptera</taxon>
        <taxon>Endopterygota</taxon>
        <taxon>Diptera</taxon>
        <taxon>Nematocera</taxon>
        <taxon>Culicoidea</taxon>
        <taxon>Culicidae</taxon>
        <taxon>Anophelinae</taxon>
        <taxon>Anopheles</taxon>
    </lineage>
</organism>
<keyword evidence="6" id="KW-1185">Reference proteome</keyword>